<evidence type="ECO:0000313" key="2">
    <source>
        <dbReference type="Proteomes" id="UP000249260"/>
    </source>
</evidence>
<accession>A0A328U3X6</accession>
<keyword evidence="2" id="KW-1185">Reference proteome</keyword>
<evidence type="ECO:0000313" key="1">
    <source>
        <dbReference type="EMBL" id="RAP77320.1"/>
    </source>
</evidence>
<dbReference type="AlphaFoldDB" id="A0A328U3X6"/>
<gene>
    <name evidence="1" type="ORF">DL346_02150</name>
</gene>
<dbReference type="OrthoDB" id="2426241at2"/>
<dbReference type="EMBL" id="QLUW01000001">
    <property type="protein sequence ID" value="RAP77320.1"/>
    <property type="molecule type" value="Genomic_DNA"/>
</dbReference>
<proteinExistence type="predicted"/>
<comment type="caution">
    <text evidence="1">The sequence shown here is derived from an EMBL/GenBank/DDBJ whole genome shotgun (WGS) entry which is preliminary data.</text>
</comment>
<sequence length="352" mass="39107">MGKFVIMISTIVCLLTGCSEHVKPDVNNVANKPAVDSHAEVAEGDFVYRLVSEKSAYAEGEKVEVYAELEYVGDQPEIKIAHAASPFSFPMKEQTRGYDLLYMMDQPLIVSVLKKGEPLREPFKGAGGYGSQDPKDYVDFMKSVAEATQKGTLPWGDYRVFGSADFEPISGSEENQDNDRLSLKAEIGFIVEKPKLMDKANPILHEETVGELKYEIRLSKDHFEMNEEIVVDAKVTNLGKEPLTYVVGSSSCPTHINVRIINQESKKYLAFKPVDQACTDDISNSQLEPSQTIAQTFKFVPKFYGKSDLEPALPGTYDVVVSLPPAGIEITEDYQSKPINERPKAKVSIILH</sequence>
<dbReference type="RefSeq" id="WP_112880444.1">
    <property type="nucleotide sequence ID" value="NZ_QLUW01000001.1"/>
</dbReference>
<organism evidence="1 2">
    <name type="scientific">Paenibacillus montanisoli</name>
    <dbReference type="NCBI Taxonomy" id="2081970"/>
    <lineage>
        <taxon>Bacteria</taxon>
        <taxon>Bacillati</taxon>
        <taxon>Bacillota</taxon>
        <taxon>Bacilli</taxon>
        <taxon>Bacillales</taxon>
        <taxon>Paenibacillaceae</taxon>
        <taxon>Paenibacillus</taxon>
    </lineage>
</organism>
<dbReference type="Proteomes" id="UP000249260">
    <property type="component" value="Unassembled WGS sequence"/>
</dbReference>
<protein>
    <submittedName>
        <fullName evidence="1">Uncharacterized protein</fullName>
    </submittedName>
</protein>
<name>A0A328U3X6_9BACL</name>
<dbReference type="PROSITE" id="PS51257">
    <property type="entry name" value="PROKAR_LIPOPROTEIN"/>
    <property type="match status" value="1"/>
</dbReference>
<reference evidence="1 2" key="1">
    <citation type="submission" date="2018-06" db="EMBL/GenBank/DDBJ databases">
        <title>Paenibacillus montanisoli sp. nov., isolated from mountain area soil.</title>
        <authorList>
            <person name="Wu M."/>
        </authorList>
    </citation>
    <scope>NUCLEOTIDE SEQUENCE [LARGE SCALE GENOMIC DNA]</scope>
    <source>
        <strain evidence="1 2">RA17</strain>
    </source>
</reference>